<accession>A0A4C1WXN4</accession>
<evidence type="ECO:0000313" key="2">
    <source>
        <dbReference type="Proteomes" id="UP000299102"/>
    </source>
</evidence>
<sequence>MYRQDTHSQFLLNAPRIYQVSRLNLSKRLTRSVMREIDFSIPNFPLTRRDLCKCGNYVTRPGATLPSKIARDALPCCLFRSRRLMMYLCSVLWGTLCPDGRHDNGTWRMTGVRPNKEWHSITLHRTKLRCFPAVLF</sequence>
<gene>
    <name evidence="1" type="ORF">EVAR_87907_1</name>
</gene>
<protein>
    <submittedName>
        <fullName evidence="1">Uncharacterized protein</fullName>
    </submittedName>
</protein>
<comment type="caution">
    <text evidence="1">The sequence shown here is derived from an EMBL/GenBank/DDBJ whole genome shotgun (WGS) entry which is preliminary data.</text>
</comment>
<dbReference type="AlphaFoldDB" id="A0A4C1WXN4"/>
<keyword evidence="2" id="KW-1185">Reference proteome</keyword>
<dbReference type="Proteomes" id="UP000299102">
    <property type="component" value="Unassembled WGS sequence"/>
</dbReference>
<reference evidence="1 2" key="1">
    <citation type="journal article" date="2019" name="Commun. Biol.">
        <title>The bagworm genome reveals a unique fibroin gene that provides high tensile strength.</title>
        <authorList>
            <person name="Kono N."/>
            <person name="Nakamura H."/>
            <person name="Ohtoshi R."/>
            <person name="Tomita M."/>
            <person name="Numata K."/>
            <person name="Arakawa K."/>
        </authorList>
    </citation>
    <scope>NUCLEOTIDE SEQUENCE [LARGE SCALE GENOMIC DNA]</scope>
</reference>
<evidence type="ECO:0000313" key="1">
    <source>
        <dbReference type="EMBL" id="GBP54834.1"/>
    </source>
</evidence>
<organism evidence="1 2">
    <name type="scientific">Eumeta variegata</name>
    <name type="common">Bagworm moth</name>
    <name type="synonym">Eumeta japonica</name>
    <dbReference type="NCBI Taxonomy" id="151549"/>
    <lineage>
        <taxon>Eukaryota</taxon>
        <taxon>Metazoa</taxon>
        <taxon>Ecdysozoa</taxon>
        <taxon>Arthropoda</taxon>
        <taxon>Hexapoda</taxon>
        <taxon>Insecta</taxon>
        <taxon>Pterygota</taxon>
        <taxon>Neoptera</taxon>
        <taxon>Endopterygota</taxon>
        <taxon>Lepidoptera</taxon>
        <taxon>Glossata</taxon>
        <taxon>Ditrysia</taxon>
        <taxon>Tineoidea</taxon>
        <taxon>Psychidae</taxon>
        <taxon>Oiketicinae</taxon>
        <taxon>Eumeta</taxon>
    </lineage>
</organism>
<name>A0A4C1WXN4_EUMVA</name>
<proteinExistence type="predicted"/>
<dbReference type="EMBL" id="BGZK01000655">
    <property type="protein sequence ID" value="GBP54834.1"/>
    <property type="molecule type" value="Genomic_DNA"/>
</dbReference>